<proteinExistence type="predicted"/>
<dbReference type="Proteomes" id="UP000827892">
    <property type="component" value="Chromosome X"/>
</dbReference>
<reference evidence="1 2" key="1">
    <citation type="submission" date="2022-05" db="EMBL/GenBank/DDBJ databases">
        <title>Chromosome-level reference genomes for two strains of Caenorhabditis briggsae: an improved platform for comparative genomics.</title>
        <authorList>
            <person name="Stevens L."/>
            <person name="Andersen E.C."/>
        </authorList>
    </citation>
    <scope>NUCLEOTIDE SEQUENCE [LARGE SCALE GENOMIC DNA]</scope>
    <source>
        <strain evidence="1">QX1410_ONT</strain>
        <tissue evidence="1">Whole-organism</tissue>
    </source>
</reference>
<protein>
    <submittedName>
        <fullName evidence="1">Uncharacterized protein</fullName>
    </submittedName>
</protein>
<evidence type="ECO:0000313" key="2">
    <source>
        <dbReference type="Proteomes" id="UP000827892"/>
    </source>
</evidence>
<gene>
    <name evidence="1" type="ORF">L3Y34_011290</name>
</gene>
<dbReference type="AlphaFoldDB" id="A0AAE9CU97"/>
<sequence length="234" mass="26889">MLLSSTSAHKGRPQRHTIVQPSELRPVEAIANLPELTSRNIADFIGNIDGTEESDEAALRFLATYGLVPNERECPECLNVLGYLDKKATPKPAQLLGHQQRLQILRSRPPNRRCYCDQLCQSRYRYKLEDTATGTNRILSFIFSQRSWGLSIELTMTRSLIKSTRMVISIRETGNKTPLNLILEISLDSRKLDLPGRPRWRRRKQDGKEQEKMDNNLNIMALPFNFSLDYPRCC</sequence>
<accession>A0AAE9CU97</accession>
<evidence type="ECO:0000313" key="1">
    <source>
        <dbReference type="EMBL" id="ULT81303.1"/>
    </source>
</evidence>
<dbReference type="EMBL" id="CP090896">
    <property type="protein sequence ID" value="ULT81303.1"/>
    <property type="molecule type" value="Genomic_DNA"/>
</dbReference>
<name>A0AAE9CU97_CAEBR</name>
<organism evidence="1 2">
    <name type="scientific">Caenorhabditis briggsae</name>
    <dbReference type="NCBI Taxonomy" id="6238"/>
    <lineage>
        <taxon>Eukaryota</taxon>
        <taxon>Metazoa</taxon>
        <taxon>Ecdysozoa</taxon>
        <taxon>Nematoda</taxon>
        <taxon>Chromadorea</taxon>
        <taxon>Rhabditida</taxon>
        <taxon>Rhabditina</taxon>
        <taxon>Rhabditomorpha</taxon>
        <taxon>Rhabditoidea</taxon>
        <taxon>Rhabditidae</taxon>
        <taxon>Peloderinae</taxon>
        <taxon>Caenorhabditis</taxon>
    </lineage>
</organism>